<comment type="cofactor">
    <cofactor evidence="9">
        <name>FMN</name>
        <dbReference type="ChEBI" id="CHEBI:58210"/>
    </cofactor>
    <text evidence="9">Binds 1 FMN per subunit.</text>
</comment>
<dbReference type="Proteomes" id="UP000178943">
    <property type="component" value="Unassembled WGS sequence"/>
</dbReference>
<dbReference type="NCBIfam" id="NF005574">
    <property type="entry name" value="PRK07259.1"/>
    <property type="match status" value="1"/>
</dbReference>
<dbReference type="NCBIfam" id="TIGR01037">
    <property type="entry name" value="pyrD_sub1_fam"/>
    <property type="match status" value="1"/>
</dbReference>
<feature type="binding site" evidence="9">
    <location>
        <position position="128"/>
    </location>
    <ligand>
        <name>substrate</name>
    </ligand>
</feature>
<feature type="binding site" evidence="9">
    <location>
        <position position="128"/>
    </location>
    <ligand>
        <name>FMN</name>
        <dbReference type="ChEBI" id="CHEBI:58210"/>
    </ligand>
</feature>
<keyword evidence="5 9" id="KW-0285">Flavoprotein</keyword>
<dbReference type="InterPro" id="IPR033888">
    <property type="entry name" value="DHOD_1B"/>
</dbReference>
<dbReference type="EC" id="1.3.-.-" evidence="9"/>
<dbReference type="STRING" id="1817863.A2Y62_15280"/>
<dbReference type="InterPro" id="IPR049622">
    <property type="entry name" value="Dihydroorotate_DH_I"/>
</dbReference>
<feature type="binding site" evidence="9">
    <location>
        <begin position="70"/>
        <end position="74"/>
    </location>
    <ligand>
        <name>substrate</name>
    </ligand>
</feature>
<feature type="binding site" evidence="9">
    <location>
        <begin position="193"/>
        <end position="194"/>
    </location>
    <ligand>
        <name>substrate</name>
    </ligand>
</feature>
<dbReference type="CDD" id="cd04740">
    <property type="entry name" value="DHOD_1B_like"/>
    <property type="match status" value="1"/>
</dbReference>
<gene>
    <name evidence="9" type="primary">pyrD</name>
    <name evidence="11" type="ORF">A2Y62_15280</name>
</gene>
<feature type="active site" description="Nucleophile" evidence="9">
    <location>
        <position position="131"/>
    </location>
</feature>
<keyword evidence="7 9" id="KW-0665">Pyrimidine biosynthesis</keyword>
<comment type="caution">
    <text evidence="9">Lacks conserved residue(s) required for the propagation of feature annotation.</text>
</comment>
<evidence type="ECO:0000313" key="12">
    <source>
        <dbReference type="Proteomes" id="UP000178943"/>
    </source>
</evidence>
<feature type="binding site" evidence="9">
    <location>
        <begin position="266"/>
        <end position="267"/>
    </location>
    <ligand>
        <name>FMN</name>
        <dbReference type="ChEBI" id="CHEBI:58210"/>
    </ligand>
</feature>
<protein>
    <recommendedName>
        <fullName evidence="9">Dihydroorotate dehydrogenase</fullName>
        <shortName evidence="9">DHOD</shortName>
        <shortName evidence="9">DHODase</shortName>
        <shortName evidence="9">DHOdehase</shortName>
        <ecNumber evidence="9">1.3.-.-</ecNumber>
    </recommendedName>
</protein>
<feature type="binding site" evidence="9">
    <location>
        <position position="218"/>
    </location>
    <ligand>
        <name>FMN</name>
        <dbReference type="ChEBI" id="CHEBI:58210"/>
    </ligand>
</feature>
<dbReference type="PANTHER" id="PTHR48109:SF1">
    <property type="entry name" value="DIHYDROOROTATE DEHYDROGENASE (FUMARATE)"/>
    <property type="match status" value="1"/>
</dbReference>
<evidence type="ECO:0000256" key="2">
    <source>
        <dbReference type="ARBA" id="ARBA00004725"/>
    </source>
</evidence>
<evidence type="ECO:0000256" key="5">
    <source>
        <dbReference type="ARBA" id="ARBA00022630"/>
    </source>
</evidence>
<dbReference type="AlphaFoldDB" id="A0A1F5VKW2"/>
<evidence type="ECO:0000256" key="9">
    <source>
        <dbReference type="HAMAP-Rule" id="MF_00224"/>
    </source>
</evidence>
<keyword evidence="8 9" id="KW-0560">Oxidoreductase</keyword>
<dbReference type="Gene3D" id="3.20.20.70">
    <property type="entry name" value="Aldolase class I"/>
    <property type="match status" value="1"/>
</dbReference>
<evidence type="ECO:0000313" key="11">
    <source>
        <dbReference type="EMBL" id="OGF64034.1"/>
    </source>
</evidence>
<accession>A0A1F5VKW2</accession>
<dbReference type="FunFam" id="3.20.20.70:FF:000027">
    <property type="entry name" value="Dihydropyrimidine dehydrogenase [NADP(+)]"/>
    <property type="match status" value="1"/>
</dbReference>
<dbReference type="Pfam" id="PF01180">
    <property type="entry name" value="DHO_dh"/>
    <property type="match status" value="1"/>
</dbReference>
<comment type="function">
    <text evidence="9">Catalyzes the conversion of dihydroorotate to orotate.</text>
</comment>
<feature type="binding site" evidence="9">
    <location>
        <position position="22"/>
    </location>
    <ligand>
        <name>FMN</name>
        <dbReference type="ChEBI" id="CHEBI:58210"/>
    </ligand>
</feature>
<feature type="binding site" evidence="9">
    <location>
        <begin position="244"/>
        <end position="245"/>
    </location>
    <ligand>
        <name>FMN</name>
        <dbReference type="ChEBI" id="CHEBI:58210"/>
    </ligand>
</feature>
<evidence type="ECO:0000256" key="6">
    <source>
        <dbReference type="ARBA" id="ARBA00022643"/>
    </source>
</evidence>
<keyword evidence="4 9" id="KW-0963">Cytoplasm</keyword>
<dbReference type="GO" id="GO:0004152">
    <property type="term" value="F:dihydroorotate dehydrogenase activity"/>
    <property type="evidence" value="ECO:0007669"/>
    <property type="project" value="UniProtKB-UniRule"/>
</dbReference>
<dbReference type="SUPFAM" id="SSF51395">
    <property type="entry name" value="FMN-linked oxidoreductases"/>
    <property type="match status" value="1"/>
</dbReference>
<dbReference type="HAMAP" id="MF_00224">
    <property type="entry name" value="DHO_dh_type1"/>
    <property type="match status" value="1"/>
</dbReference>
<evidence type="ECO:0000256" key="3">
    <source>
        <dbReference type="ARBA" id="ARBA00008008"/>
    </source>
</evidence>
<dbReference type="GO" id="GO:0006207">
    <property type="term" value="P:'de novo' pyrimidine nucleobase biosynthetic process"/>
    <property type="evidence" value="ECO:0007669"/>
    <property type="project" value="TreeGrafter"/>
</dbReference>
<feature type="binding site" evidence="9">
    <location>
        <begin position="46"/>
        <end position="47"/>
    </location>
    <ligand>
        <name>FMN</name>
        <dbReference type="ChEBI" id="CHEBI:58210"/>
    </ligand>
</feature>
<evidence type="ECO:0000256" key="7">
    <source>
        <dbReference type="ARBA" id="ARBA00022975"/>
    </source>
</evidence>
<feature type="binding site" evidence="9">
    <location>
        <position position="46"/>
    </location>
    <ligand>
        <name>substrate</name>
    </ligand>
</feature>
<dbReference type="InterPro" id="IPR012135">
    <property type="entry name" value="Dihydroorotate_DH_1_2"/>
</dbReference>
<comment type="subcellular location">
    <subcellularLocation>
        <location evidence="1 9">Cytoplasm</location>
    </subcellularLocation>
</comment>
<comment type="catalytic activity">
    <reaction evidence="9">
        <text>(S)-dihydroorotate + A = orotate + AH2</text>
        <dbReference type="Rhea" id="RHEA:18073"/>
        <dbReference type="ChEBI" id="CHEBI:13193"/>
        <dbReference type="ChEBI" id="CHEBI:17499"/>
        <dbReference type="ChEBI" id="CHEBI:30839"/>
        <dbReference type="ChEBI" id="CHEBI:30864"/>
    </reaction>
</comment>
<proteinExistence type="inferred from homology"/>
<feature type="domain" description="Dihydroorotate dehydrogenase catalytic" evidence="10">
    <location>
        <begin position="5"/>
        <end position="285"/>
    </location>
</feature>
<dbReference type="UniPathway" id="UPA00070"/>
<dbReference type="EMBL" id="MFGW01000141">
    <property type="protein sequence ID" value="OGF64034.1"/>
    <property type="molecule type" value="Genomic_DNA"/>
</dbReference>
<dbReference type="InterPro" id="IPR005720">
    <property type="entry name" value="Dihydroorotate_DH_cat"/>
</dbReference>
<feature type="binding site" evidence="9">
    <location>
        <position position="192"/>
    </location>
    <ligand>
        <name>FMN</name>
        <dbReference type="ChEBI" id="CHEBI:58210"/>
    </ligand>
</feature>
<name>A0A1F5VKW2_9BACT</name>
<evidence type="ECO:0000259" key="10">
    <source>
        <dbReference type="Pfam" id="PF01180"/>
    </source>
</evidence>
<feature type="binding site" evidence="9">
    <location>
        <position position="166"/>
    </location>
    <ligand>
        <name>FMN</name>
        <dbReference type="ChEBI" id="CHEBI:58210"/>
    </ligand>
</feature>
<dbReference type="InterPro" id="IPR013785">
    <property type="entry name" value="Aldolase_TIM"/>
</dbReference>
<dbReference type="PIRSF" id="PIRSF000164">
    <property type="entry name" value="DHO_oxidase"/>
    <property type="match status" value="1"/>
</dbReference>
<dbReference type="InterPro" id="IPR024920">
    <property type="entry name" value="Dihydroorotate_DH_1"/>
</dbReference>
<dbReference type="GO" id="GO:0005737">
    <property type="term" value="C:cytoplasm"/>
    <property type="evidence" value="ECO:0007669"/>
    <property type="project" value="UniProtKB-SubCell"/>
</dbReference>
<evidence type="ECO:0000256" key="8">
    <source>
        <dbReference type="ARBA" id="ARBA00023002"/>
    </source>
</evidence>
<evidence type="ECO:0000256" key="1">
    <source>
        <dbReference type="ARBA" id="ARBA00004496"/>
    </source>
</evidence>
<dbReference type="GO" id="GO:0044205">
    <property type="term" value="P:'de novo' UMP biosynthetic process"/>
    <property type="evidence" value="ECO:0007669"/>
    <property type="project" value="UniProtKB-UniRule"/>
</dbReference>
<comment type="pathway">
    <text evidence="2 9">Pyrimidine metabolism; UMP biosynthesis via de novo pathway.</text>
</comment>
<keyword evidence="6 9" id="KW-0288">FMN</keyword>
<dbReference type="InterPro" id="IPR050074">
    <property type="entry name" value="DHO_dehydrogenase"/>
</dbReference>
<sequence>MAIDLSVKIGNVTLKNPIMPASGTFGYGLEFAPFYNLSELGAIVTKSLSWQPKAGSLPPRIAEVEGGMINAIGLENVGIQHFLKELLPELKKYDTVVIVSIFGSSIEEFLNIIDVINTTGQVDIIELNISCPNVRKGGILFGTNPRFTYDLIKEIKKYATIPIMTKLTPNDCNIAEIAKAAEDAGSDALSLINTLLALSIDISKKKPRTGFGFGGLSGPCIKPVALRMVYYVANTVSIPVVGMGGISSMNDIIEFIIAGATAVQVGTQNFIDPLICSKLVKQLTQYFIDHSINSLEQLRNSLSPRPTLLKTGNQSE</sequence>
<reference evidence="11 12" key="1">
    <citation type="journal article" date="2016" name="Nat. Commun.">
        <title>Thousands of microbial genomes shed light on interconnected biogeochemical processes in an aquifer system.</title>
        <authorList>
            <person name="Anantharaman K."/>
            <person name="Brown C.T."/>
            <person name="Hug L.A."/>
            <person name="Sharon I."/>
            <person name="Castelle C.J."/>
            <person name="Probst A.J."/>
            <person name="Thomas B.C."/>
            <person name="Singh A."/>
            <person name="Wilkins M.J."/>
            <person name="Karaoz U."/>
            <person name="Brodie E.L."/>
            <person name="Williams K.H."/>
            <person name="Hubbard S.S."/>
            <person name="Banfield J.F."/>
        </authorList>
    </citation>
    <scope>NUCLEOTIDE SEQUENCE [LARGE SCALE GENOMIC DNA]</scope>
</reference>
<dbReference type="PANTHER" id="PTHR48109">
    <property type="entry name" value="DIHYDROOROTATE DEHYDROGENASE (QUINONE), MITOCHONDRIAL-RELATED"/>
    <property type="match status" value="1"/>
</dbReference>
<comment type="caution">
    <text evidence="11">The sequence shown here is derived from an EMBL/GenBank/DDBJ whole genome shotgun (WGS) entry which is preliminary data.</text>
</comment>
<organism evidence="11 12">
    <name type="scientific">Candidatus Fischerbacteria bacterium RBG_13_37_8</name>
    <dbReference type="NCBI Taxonomy" id="1817863"/>
    <lineage>
        <taxon>Bacteria</taxon>
        <taxon>Candidatus Fischeribacteriota</taxon>
    </lineage>
</organism>
<comment type="similarity">
    <text evidence="3 9">Belongs to the dihydroorotate dehydrogenase family. Type 1 subfamily.</text>
</comment>
<evidence type="ECO:0000256" key="4">
    <source>
        <dbReference type="ARBA" id="ARBA00022490"/>
    </source>
</evidence>